<keyword evidence="2" id="KW-1185">Reference proteome</keyword>
<dbReference type="EMBL" id="JAPCWZ010000007">
    <property type="protein sequence ID" value="KAK8856776.1"/>
    <property type="molecule type" value="Genomic_DNA"/>
</dbReference>
<name>A0ABR2I368_9PEZI</name>
<dbReference type="Proteomes" id="UP001390339">
    <property type="component" value="Unassembled WGS sequence"/>
</dbReference>
<organism evidence="1 2">
    <name type="scientific">Apiospora arundinis</name>
    <dbReference type="NCBI Taxonomy" id="335852"/>
    <lineage>
        <taxon>Eukaryota</taxon>
        <taxon>Fungi</taxon>
        <taxon>Dikarya</taxon>
        <taxon>Ascomycota</taxon>
        <taxon>Pezizomycotina</taxon>
        <taxon>Sordariomycetes</taxon>
        <taxon>Xylariomycetidae</taxon>
        <taxon>Amphisphaeriales</taxon>
        <taxon>Apiosporaceae</taxon>
        <taxon>Apiospora</taxon>
    </lineage>
</organism>
<gene>
    <name evidence="1" type="ORF">PGQ11_012688</name>
</gene>
<accession>A0ABR2I368</accession>
<comment type="caution">
    <text evidence="1">The sequence shown here is derived from an EMBL/GenBank/DDBJ whole genome shotgun (WGS) entry which is preliminary data.</text>
</comment>
<reference evidence="1 2" key="1">
    <citation type="journal article" date="2024" name="IMA Fungus">
        <title>Apiospora arundinis, a panoply of carbohydrate-active enzymes and secondary metabolites.</title>
        <authorList>
            <person name="Sorensen T."/>
            <person name="Petersen C."/>
            <person name="Muurmann A.T."/>
            <person name="Christiansen J.V."/>
            <person name="Brundto M.L."/>
            <person name="Overgaard C.K."/>
            <person name="Boysen A.T."/>
            <person name="Wollenberg R.D."/>
            <person name="Larsen T.O."/>
            <person name="Sorensen J.L."/>
            <person name="Nielsen K.L."/>
            <person name="Sondergaard T.E."/>
        </authorList>
    </citation>
    <scope>NUCLEOTIDE SEQUENCE [LARGE SCALE GENOMIC DNA]</scope>
    <source>
        <strain evidence="1 2">AAU 773</strain>
    </source>
</reference>
<sequence>MTEIPGKLDDHVYEAHHSVEFPDGWQWLLFKTRIILLKHVPERVPEEATECRQLPAAFDLVQKCSVGYADASDDVHKLMGEDRLPPGIGRLSHGHCVLGPFRPRDMTTTDSGYVHPVTQSWKTYVIQYLEYGIVHGLFVLDHLACRRSLGIGGDIWWWRAIESLSHGQYLLKGI</sequence>
<protein>
    <submittedName>
        <fullName evidence="1">Uncharacterized protein</fullName>
    </submittedName>
</protein>
<evidence type="ECO:0000313" key="1">
    <source>
        <dbReference type="EMBL" id="KAK8856776.1"/>
    </source>
</evidence>
<proteinExistence type="predicted"/>
<evidence type="ECO:0000313" key="2">
    <source>
        <dbReference type="Proteomes" id="UP001390339"/>
    </source>
</evidence>